<feature type="compositionally biased region" description="Basic and acidic residues" evidence="1">
    <location>
        <begin position="171"/>
        <end position="233"/>
    </location>
</feature>
<protein>
    <submittedName>
        <fullName evidence="2">Uncharacterized protein</fullName>
    </submittedName>
</protein>
<dbReference type="Proteomes" id="UP001177023">
    <property type="component" value="Unassembled WGS sequence"/>
</dbReference>
<feature type="region of interest" description="Disordered" evidence="1">
    <location>
        <begin position="124"/>
        <end position="286"/>
    </location>
</feature>
<feature type="non-terminal residue" evidence="2">
    <location>
        <position position="286"/>
    </location>
</feature>
<evidence type="ECO:0000256" key="1">
    <source>
        <dbReference type="SAM" id="MobiDB-lite"/>
    </source>
</evidence>
<evidence type="ECO:0000313" key="3">
    <source>
        <dbReference type="Proteomes" id="UP001177023"/>
    </source>
</evidence>
<feature type="compositionally biased region" description="Polar residues" evidence="1">
    <location>
        <begin position="242"/>
        <end position="252"/>
    </location>
</feature>
<dbReference type="AlphaFoldDB" id="A0AA36G5K8"/>
<evidence type="ECO:0000313" key="2">
    <source>
        <dbReference type="EMBL" id="CAJ0580172.1"/>
    </source>
</evidence>
<comment type="caution">
    <text evidence="2">The sequence shown here is derived from an EMBL/GenBank/DDBJ whole genome shotgun (WGS) entry which is preliminary data.</text>
</comment>
<accession>A0AA36G5K8</accession>
<sequence length="286" mass="32553">MGWGNWFGLKKKIRSIKSLRSHTARAVVPDDQKIQYYIYGITDDELELYNAEHCKENVVTKDVPQMIGRVPLLDIDKFFDETYENMEGFEWLRSFDTSKEKSDDGTPRIIAVWDSFTIRHEPVVEDNGGLKSARDNTEYTKDDPDESQDKKEAKKTVDRRPTAELGEETANSDRKEQGPAAERPTKHSGREGNSKVENKSRQSHSKPKEKPEKQPRSDPGKQPRSDPQNEGKVKANAHRSGKTQNTQRTMKSPKTRNEEENYHDGPAPTQEEGGDEEPPSDKPSGK</sequence>
<proteinExistence type="predicted"/>
<gene>
    <name evidence="2" type="ORF">MSPICULIGERA_LOCUS18373</name>
</gene>
<feature type="compositionally biased region" description="Basic and acidic residues" evidence="1">
    <location>
        <begin position="132"/>
        <end position="162"/>
    </location>
</feature>
<keyword evidence="3" id="KW-1185">Reference proteome</keyword>
<organism evidence="2 3">
    <name type="scientific">Mesorhabditis spiculigera</name>
    <dbReference type="NCBI Taxonomy" id="96644"/>
    <lineage>
        <taxon>Eukaryota</taxon>
        <taxon>Metazoa</taxon>
        <taxon>Ecdysozoa</taxon>
        <taxon>Nematoda</taxon>
        <taxon>Chromadorea</taxon>
        <taxon>Rhabditida</taxon>
        <taxon>Rhabditina</taxon>
        <taxon>Rhabditomorpha</taxon>
        <taxon>Rhabditoidea</taxon>
        <taxon>Rhabditidae</taxon>
        <taxon>Mesorhabditinae</taxon>
        <taxon>Mesorhabditis</taxon>
    </lineage>
</organism>
<reference evidence="2" key="1">
    <citation type="submission" date="2023-06" db="EMBL/GenBank/DDBJ databases">
        <authorList>
            <person name="Delattre M."/>
        </authorList>
    </citation>
    <scope>NUCLEOTIDE SEQUENCE</scope>
    <source>
        <strain evidence="2">AF72</strain>
    </source>
</reference>
<dbReference type="EMBL" id="CATQJA010002659">
    <property type="protein sequence ID" value="CAJ0580172.1"/>
    <property type="molecule type" value="Genomic_DNA"/>
</dbReference>
<name>A0AA36G5K8_9BILA</name>